<evidence type="ECO:0000259" key="1">
    <source>
        <dbReference type="Pfam" id="PF06568"/>
    </source>
</evidence>
<dbReference type="RefSeq" id="WP_067459064.1">
    <property type="nucleotide sequence ID" value="NZ_LVVY01000122.1"/>
</dbReference>
<reference evidence="2 3" key="1">
    <citation type="submission" date="2016-03" db="EMBL/GenBank/DDBJ databases">
        <title>Genome sequencing of Devosia sp. S37.</title>
        <authorList>
            <person name="Mohd Nor M."/>
        </authorList>
    </citation>
    <scope>NUCLEOTIDE SEQUENCE [LARGE SCALE GENOMIC DNA]</scope>
    <source>
        <strain evidence="2 3">S37</strain>
    </source>
</reference>
<evidence type="ECO:0000313" key="3">
    <source>
        <dbReference type="Proteomes" id="UP000078389"/>
    </source>
</evidence>
<protein>
    <recommendedName>
        <fullName evidence="1">YjiS-like domain-containing protein</fullName>
    </recommendedName>
</protein>
<evidence type="ECO:0000313" key="2">
    <source>
        <dbReference type="EMBL" id="OAM74371.1"/>
    </source>
</evidence>
<dbReference type="Pfam" id="PF06568">
    <property type="entry name" value="YjiS-like"/>
    <property type="match status" value="1"/>
</dbReference>
<accession>A0A178HNJ7</accession>
<dbReference type="STRING" id="1770058.A3840_15935"/>
<proteinExistence type="predicted"/>
<dbReference type="EMBL" id="LVVY01000122">
    <property type="protein sequence ID" value="OAM74371.1"/>
    <property type="molecule type" value="Genomic_DNA"/>
</dbReference>
<dbReference type="OrthoDB" id="7951056at2"/>
<sequence>MALSLPGERSVAAGSHVTPIRRLFAWIAQVKANRARRTALRGLLDLDTARLKDLGIERSDIAEAMTARNGRTPGMVLNAARARNARA</sequence>
<comment type="caution">
    <text evidence="2">The sequence shown here is derived from an EMBL/GenBank/DDBJ whole genome shotgun (WGS) entry which is preliminary data.</text>
</comment>
<dbReference type="AlphaFoldDB" id="A0A178HNJ7"/>
<organism evidence="2 3">
    <name type="scientific">Devosia elaeis</name>
    <dbReference type="NCBI Taxonomy" id="1770058"/>
    <lineage>
        <taxon>Bacteria</taxon>
        <taxon>Pseudomonadati</taxon>
        <taxon>Pseudomonadota</taxon>
        <taxon>Alphaproteobacteria</taxon>
        <taxon>Hyphomicrobiales</taxon>
        <taxon>Devosiaceae</taxon>
        <taxon>Devosia</taxon>
    </lineage>
</organism>
<keyword evidence="3" id="KW-1185">Reference proteome</keyword>
<dbReference type="InterPro" id="IPR009506">
    <property type="entry name" value="YjiS-like"/>
</dbReference>
<feature type="domain" description="YjiS-like" evidence="1">
    <location>
        <begin position="28"/>
        <end position="61"/>
    </location>
</feature>
<dbReference type="Proteomes" id="UP000078389">
    <property type="component" value="Unassembled WGS sequence"/>
</dbReference>
<name>A0A178HNJ7_9HYPH</name>
<gene>
    <name evidence="2" type="ORF">A3840_15935</name>
</gene>